<dbReference type="GO" id="GO:0043565">
    <property type="term" value="F:sequence-specific DNA binding"/>
    <property type="evidence" value="ECO:0007669"/>
    <property type="project" value="InterPro"/>
</dbReference>
<dbReference type="Pfam" id="PF12833">
    <property type="entry name" value="HTH_18"/>
    <property type="match status" value="1"/>
</dbReference>
<dbReference type="Proteomes" id="UP000593892">
    <property type="component" value="Chromosome"/>
</dbReference>
<evidence type="ECO:0000313" key="7">
    <source>
        <dbReference type="Proteomes" id="UP000593892"/>
    </source>
</evidence>
<keyword evidence="1" id="KW-0805">Transcription regulation</keyword>
<feature type="region of interest" description="Disordered" evidence="4">
    <location>
        <begin position="96"/>
        <end position="136"/>
    </location>
</feature>
<evidence type="ECO:0000259" key="5">
    <source>
        <dbReference type="PROSITE" id="PS01124"/>
    </source>
</evidence>
<evidence type="ECO:0000256" key="1">
    <source>
        <dbReference type="ARBA" id="ARBA00023015"/>
    </source>
</evidence>
<dbReference type="SMART" id="SM00342">
    <property type="entry name" value="HTH_ARAC"/>
    <property type="match status" value="1"/>
</dbReference>
<protein>
    <submittedName>
        <fullName evidence="6">Helix-turn-helix domain-containing protein</fullName>
    </submittedName>
</protein>
<feature type="domain" description="HTH araC/xylS-type" evidence="5">
    <location>
        <begin position="167"/>
        <end position="264"/>
    </location>
</feature>
<reference evidence="6 7" key="1">
    <citation type="submission" date="2020-10" db="EMBL/GenBank/DDBJ databases">
        <title>Complete genome sequence of Paludibaculum fermentans P105T, a facultatively anaerobic acidobacterium capable of dissimilatory Fe(III) reduction.</title>
        <authorList>
            <person name="Dedysh S.N."/>
            <person name="Beletsky A.V."/>
            <person name="Kulichevskaya I.S."/>
            <person name="Mardanov A.V."/>
            <person name="Ravin N.V."/>
        </authorList>
    </citation>
    <scope>NUCLEOTIDE SEQUENCE [LARGE SCALE GENOMIC DNA]</scope>
    <source>
        <strain evidence="6 7">P105</strain>
    </source>
</reference>
<dbReference type="KEGG" id="pfer:IRI77_11420"/>
<dbReference type="Gene3D" id="1.10.10.60">
    <property type="entry name" value="Homeodomain-like"/>
    <property type="match status" value="2"/>
</dbReference>
<dbReference type="InterPro" id="IPR018060">
    <property type="entry name" value="HTH_AraC"/>
</dbReference>
<dbReference type="PANTHER" id="PTHR46796">
    <property type="entry name" value="HTH-TYPE TRANSCRIPTIONAL ACTIVATOR RHAS-RELATED"/>
    <property type="match status" value="1"/>
</dbReference>
<keyword evidence="3" id="KW-0804">Transcription</keyword>
<name>A0A7S7NVF5_PALFE</name>
<evidence type="ECO:0000313" key="6">
    <source>
        <dbReference type="EMBL" id="QOY90526.1"/>
    </source>
</evidence>
<dbReference type="PROSITE" id="PS01124">
    <property type="entry name" value="HTH_ARAC_FAMILY_2"/>
    <property type="match status" value="1"/>
</dbReference>
<dbReference type="EMBL" id="CP063849">
    <property type="protein sequence ID" value="QOY90526.1"/>
    <property type="molecule type" value="Genomic_DNA"/>
</dbReference>
<dbReference type="RefSeq" id="WP_194452188.1">
    <property type="nucleotide sequence ID" value="NZ_CP063849.1"/>
</dbReference>
<evidence type="ECO:0000256" key="4">
    <source>
        <dbReference type="SAM" id="MobiDB-lite"/>
    </source>
</evidence>
<dbReference type="InterPro" id="IPR050204">
    <property type="entry name" value="AraC_XylS_family_regulators"/>
</dbReference>
<keyword evidence="2" id="KW-0238">DNA-binding</keyword>
<evidence type="ECO:0000256" key="3">
    <source>
        <dbReference type="ARBA" id="ARBA00023163"/>
    </source>
</evidence>
<accession>A0A7S7NVF5</accession>
<proteinExistence type="predicted"/>
<organism evidence="6 7">
    <name type="scientific">Paludibaculum fermentans</name>
    <dbReference type="NCBI Taxonomy" id="1473598"/>
    <lineage>
        <taxon>Bacteria</taxon>
        <taxon>Pseudomonadati</taxon>
        <taxon>Acidobacteriota</taxon>
        <taxon>Terriglobia</taxon>
        <taxon>Bryobacterales</taxon>
        <taxon>Bryobacteraceae</taxon>
        <taxon>Paludibaculum</taxon>
    </lineage>
</organism>
<dbReference type="GO" id="GO:0003700">
    <property type="term" value="F:DNA-binding transcription factor activity"/>
    <property type="evidence" value="ECO:0007669"/>
    <property type="project" value="InterPro"/>
</dbReference>
<dbReference type="AlphaFoldDB" id="A0A7S7NVF5"/>
<sequence>MVPPHAHHAIQIVISLDDPIAVAGRDGQWRQAHGIIVQPDAVHSFDCSGAFGAMLFVDPEASEGAWLRAVLTEDITTLSEARLAAPVSELRSFTDVPMPPAANGAANASERITRRNAPTHPAVRPATRASSGEQPCPPPEACALIRHCAQALSSGPPPRRRLDPRVTKVLHHIQVSDDLRISLEAAAALAFLSPSRFAHLFRQQVGLPFSRYMLWRKLTRAMLAIGSQRTIADAAQAADFADAAHLTRTFNQMVGMAPSVLMRGTFTEIPSPFNTTPQ</sequence>
<gene>
    <name evidence="6" type="ORF">IRI77_11420</name>
</gene>
<keyword evidence="7" id="KW-1185">Reference proteome</keyword>
<evidence type="ECO:0000256" key="2">
    <source>
        <dbReference type="ARBA" id="ARBA00023125"/>
    </source>
</evidence>